<evidence type="ECO:0000313" key="2">
    <source>
        <dbReference type="Proteomes" id="UP001206483"/>
    </source>
</evidence>
<proteinExistence type="predicted"/>
<protein>
    <recommendedName>
        <fullName evidence="3">DUF305 family protein family protein</fullName>
    </recommendedName>
</protein>
<dbReference type="EMBL" id="JAMZDX010000004">
    <property type="protein sequence ID" value="MCP2311556.1"/>
    <property type="molecule type" value="Genomic_DNA"/>
</dbReference>
<comment type="caution">
    <text evidence="1">The sequence shown here is derived from an EMBL/GenBank/DDBJ whole genome shotgun (WGS) entry which is preliminary data.</text>
</comment>
<organism evidence="1 2">
    <name type="scientific">Kitasatospora paracochleata</name>
    <dbReference type="NCBI Taxonomy" id="58354"/>
    <lineage>
        <taxon>Bacteria</taxon>
        <taxon>Bacillati</taxon>
        <taxon>Actinomycetota</taxon>
        <taxon>Actinomycetes</taxon>
        <taxon>Kitasatosporales</taxon>
        <taxon>Streptomycetaceae</taxon>
        <taxon>Kitasatospora</taxon>
    </lineage>
</organism>
<dbReference type="Proteomes" id="UP001206483">
    <property type="component" value="Unassembled WGS sequence"/>
</dbReference>
<dbReference type="RefSeq" id="WP_253800150.1">
    <property type="nucleotide sequence ID" value="NZ_BAAAUB010000009.1"/>
</dbReference>
<reference evidence="1 2" key="1">
    <citation type="submission" date="2022-06" db="EMBL/GenBank/DDBJ databases">
        <title>Sequencing the genomes of 1000 actinobacteria strains.</title>
        <authorList>
            <person name="Klenk H.-P."/>
        </authorList>
    </citation>
    <scope>NUCLEOTIDE SEQUENCE [LARGE SCALE GENOMIC DNA]</scope>
    <source>
        <strain evidence="1 2">DSM 41656</strain>
    </source>
</reference>
<gene>
    <name evidence="1" type="ORF">FHR36_004719</name>
</gene>
<keyword evidence="2" id="KW-1185">Reference proteome</keyword>
<sequence>MSPHMMAEPLHVYLNDHLTGAFGGAALADRMARTHPESRRAVELHRLARDIQQDRDDLVRIMQRLGVPVRHYRTWLGLAGERLGRLKPNGTLLRRAPLSDLVELEMLRTGVEGKAALWRALRAIADTDPRLDAAELDRLSARAADQARTLNHWHREVSEAVLAHPAETRRGDGASRTWP</sequence>
<name>A0ABT1J294_9ACTN</name>
<evidence type="ECO:0000313" key="1">
    <source>
        <dbReference type="EMBL" id="MCP2311556.1"/>
    </source>
</evidence>
<accession>A0ABT1J294</accession>
<evidence type="ECO:0008006" key="3">
    <source>
        <dbReference type="Google" id="ProtNLM"/>
    </source>
</evidence>